<organism evidence="1 2">
    <name type="scientific">Kwoniella mangroviensis CBS 10435</name>
    <dbReference type="NCBI Taxonomy" id="1331196"/>
    <lineage>
        <taxon>Eukaryota</taxon>
        <taxon>Fungi</taxon>
        <taxon>Dikarya</taxon>
        <taxon>Basidiomycota</taxon>
        <taxon>Agaricomycotina</taxon>
        <taxon>Tremellomycetes</taxon>
        <taxon>Tremellales</taxon>
        <taxon>Cryptococcaceae</taxon>
        <taxon>Kwoniella</taxon>
    </lineage>
</organism>
<dbReference type="OrthoDB" id="10515885at2759"/>
<reference evidence="2" key="2">
    <citation type="submission" date="2013-12" db="EMBL/GenBank/DDBJ databases">
        <title>Evolution of pathogenesis and genome organization in the Tremellales.</title>
        <authorList>
            <person name="Cuomo C."/>
            <person name="Litvintseva A."/>
            <person name="Heitman J."/>
            <person name="Chen Y."/>
            <person name="Sun S."/>
            <person name="Springer D."/>
            <person name="Dromer F."/>
            <person name="Young S."/>
            <person name="Zeng Q."/>
            <person name="Chapman S."/>
            <person name="Gujja S."/>
            <person name="Saif S."/>
            <person name="Birren B."/>
        </authorList>
    </citation>
    <scope>NUCLEOTIDE SEQUENCE [LARGE SCALE GENOMIC DNA]</scope>
    <source>
        <strain evidence="2">CBS 10435</strain>
    </source>
</reference>
<dbReference type="Proteomes" id="UP000092583">
    <property type="component" value="Unassembled WGS sequence"/>
</dbReference>
<dbReference type="AlphaFoldDB" id="A0A1B9IUU3"/>
<evidence type="ECO:0000313" key="1">
    <source>
        <dbReference type="EMBL" id="OCF59280.1"/>
    </source>
</evidence>
<protein>
    <submittedName>
        <fullName evidence="1">Uncharacterized protein</fullName>
    </submittedName>
</protein>
<dbReference type="EMBL" id="KI669461">
    <property type="protein sequence ID" value="OCF59280.1"/>
    <property type="molecule type" value="Genomic_DNA"/>
</dbReference>
<sequence length="431" mass="48030">MSDTNDTATDEVSLTDPLFDMTLESTSEILTAVPSASPEQPKSGAISISIEPEGTTVTVADTIPSTIDENKTKAIFMGTTHLFRGMKKVDERPGIEWLARLTWEEKHEPSQDVKDSATKFDYGYLVPQLRKLPGTSVDFSLKSDYSTGSTWTEVTKRFKDQMREKGETAFHAAWEAFKSTHPDESEKFEIKYVSQEEYANAHPYASSEHPFSRYGWEHKGTFDFDKHTEEVDEFYADGSEKSKGIVLIAVFLKRGAYIDRKVVSSADKEDTGASGDSNAPVTEDVMVMPESEAAIRLASLPGFTISQENEEKSLQFIAQMKEKLTSVTKDQSGIVVNDSLAPKDRVYAITANNVNSTSERSGETVQSAFHQDTNRDNHFAYLHLSPDDYEAFGNPVKISRVSYEEYWDWAKKSNGYGNDGPEGTGKEVSVI</sequence>
<accession>A0A1B9IUU3</accession>
<proteinExistence type="predicted"/>
<evidence type="ECO:0000313" key="2">
    <source>
        <dbReference type="Proteomes" id="UP000092583"/>
    </source>
</evidence>
<keyword evidence="2" id="KW-1185">Reference proteome</keyword>
<gene>
    <name evidence="1" type="ORF">L486_03783</name>
</gene>
<reference evidence="1 2" key="1">
    <citation type="submission" date="2013-07" db="EMBL/GenBank/DDBJ databases">
        <title>The Genome Sequence of Kwoniella mangroviensis CBS10435.</title>
        <authorList>
            <consortium name="The Broad Institute Genome Sequencing Platform"/>
            <person name="Cuomo C."/>
            <person name="Litvintseva A."/>
            <person name="Chen Y."/>
            <person name="Heitman J."/>
            <person name="Sun S."/>
            <person name="Springer D."/>
            <person name="Dromer F."/>
            <person name="Young S.K."/>
            <person name="Zeng Q."/>
            <person name="Gargeya S."/>
            <person name="Fitzgerald M."/>
            <person name="Abouelleil A."/>
            <person name="Alvarado L."/>
            <person name="Berlin A.M."/>
            <person name="Chapman S.B."/>
            <person name="Dewar J."/>
            <person name="Goldberg J."/>
            <person name="Griggs A."/>
            <person name="Gujja S."/>
            <person name="Hansen M."/>
            <person name="Howarth C."/>
            <person name="Imamovic A."/>
            <person name="Larimer J."/>
            <person name="McCowan C."/>
            <person name="Murphy C."/>
            <person name="Pearson M."/>
            <person name="Priest M."/>
            <person name="Roberts A."/>
            <person name="Saif S."/>
            <person name="Shea T."/>
            <person name="Sykes S."/>
            <person name="Wortman J."/>
            <person name="Nusbaum C."/>
            <person name="Birren B."/>
        </authorList>
    </citation>
    <scope>NUCLEOTIDE SEQUENCE [LARGE SCALE GENOMIC DNA]</scope>
    <source>
        <strain evidence="1 2">CBS 10435</strain>
    </source>
</reference>
<name>A0A1B9IUU3_9TREE</name>